<protein>
    <submittedName>
        <fullName evidence="2">Uncharacterized protein</fullName>
    </submittedName>
</protein>
<evidence type="ECO:0000256" key="1">
    <source>
        <dbReference type="SAM" id="Coils"/>
    </source>
</evidence>
<organism evidence="2 3">
    <name type="scientific">Erwinia phage pEa_SNUABM_3</name>
    <dbReference type="NCBI Taxonomy" id="2869552"/>
    <lineage>
        <taxon>Viruses</taxon>
        <taxon>Duplodnaviria</taxon>
        <taxon>Heunggongvirae</taxon>
        <taxon>Uroviricota</taxon>
        <taxon>Caudoviricetes</taxon>
        <taxon>Alexandravirus</taxon>
        <taxon>Alexandravirus SNUABM3</taxon>
    </lineage>
</organism>
<keyword evidence="1" id="KW-0175">Coiled coil</keyword>
<sequence length="276" mass="31505">MTQEVDHGANIVQMITARDDKIRELTESNEQTAGRNEDVEAELQELSRDHLALKIKLRSTEREHTAEIALRDERIREVVGFCNEQSQQIRELQAELESVKNSQTPMSVTQHALHTIMTAGVSKYHAIVAQLAQHSVNNDSNKSRRAINTLYQTDTVTAHPSMYRAIARYVNASGSTLPSVDALRKAIRQYIVDNHDLFYKDAEYELSRLALREVWVMKRNPAHLGFAARNICQAFDWLPAAYNDDLDMLDDESEYEDLFVDSVAKICTHLIDDSFK</sequence>
<keyword evidence="3" id="KW-1185">Reference proteome</keyword>
<proteinExistence type="predicted"/>
<name>A0AAE7XJ50_9CAUD</name>
<gene>
    <name evidence="2" type="ORF">pEaSNUABM3_00326</name>
</gene>
<evidence type="ECO:0000313" key="3">
    <source>
        <dbReference type="Proteomes" id="UP000827787"/>
    </source>
</evidence>
<evidence type="ECO:0000313" key="2">
    <source>
        <dbReference type="EMBL" id="QZE56523.1"/>
    </source>
</evidence>
<reference evidence="2 3" key="1">
    <citation type="submission" date="2021-06" db="EMBL/GenBank/DDBJ databases">
        <title>Complete genome sequence of Erwinia phage pEa_SNUABM_03.</title>
        <authorList>
            <person name="Kim S.G."/>
            <person name="Park S.C."/>
        </authorList>
    </citation>
    <scope>NUCLEOTIDE SEQUENCE [LARGE SCALE GENOMIC DNA]</scope>
</reference>
<dbReference type="Proteomes" id="UP000827787">
    <property type="component" value="Segment"/>
</dbReference>
<feature type="coiled-coil region" evidence="1">
    <location>
        <begin position="22"/>
        <end position="102"/>
    </location>
</feature>
<accession>A0AAE7XJ50</accession>
<dbReference type="EMBL" id="MZ443770">
    <property type="protein sequence ID" value="QZE56523.1"/>
    <property type="molecule type" value="Genomic_DNA"/>
</dbReference>